<feature type="compositionally biased region" description="Polar residues" evidence="1">
    <location>
        <begin position="57"/>
        <end position="81"/>
    </location>
</feature>
<evidence type="ECO:0000313" key="3">
    <source>
        <dbReference type="Proteomes" id="UP000320461"/>
    </source>
</evidence>
<proteinExistence type="predicted"/>
<evidence type="ECO:0000256" key="1">
    <source>
        <dbReference type="SAM" id="MobiDB-lite"/>
    </source>
</evidence>
<comment type="caution">
    <text evidence="2">The sequence shown here is derived from an EMBL/GenBank/DDBJ whole genome shotgun (WGS) entry which is preliminary data.</text>
</comment>
<dbReference type="InterPro" id="IPR019719">
    <property type="entry name" value="DUF2599"/>
</dbReference>
<gene>
    <name evidence="2" type="ORF">CGE01nite_15760</name>
</gene>
<dbReference type="Proteomes" id="UP000320461">
    <property type="component" value="Unassembled WGS sequence"/>
</dbReference>
<evidence type="ECO:0008006" key="4">
    <source>
        <dbReference type="Google" id="ProtNLM"/>
    </source>
</evidence>
<organism evidence="2 3">
    <name type="scientific">Cellulomonas gelida</name>
    <dbReference type="NCBI Taxonomy" id="1712"/>
    <lineage>
        <taxon>Bacteria</taxon>
        <taxon>Bacillati</taxon>
        <taxon>Actinomycetota</taxon>
        <taxon>Actinomycetes</taxon>
        <taxon>Micrococcales</taxon>
        <taxon>Cellulomonadaceae</taxon>
        <taxon>Cellulomonas</taxon>
    </lineage>
</organism>
<accession>A0A4Y3KMF6</accession>
<reference evidence="2 3" key="1">
    <citation type="submission" date="2019-06" db="EMBL/GenBank/DDBJ databases">
        <title>Whole genome shotgun sequence of Cellulomonas gelida NBRC 3748.</title>
        <authorList>
            <person name="Hosoyama A."/>
            <person name="Uohara A."/>
            <person name="Ohji S."/>
            <person name="Ichikawa N."/>
        </authorList>
    </citation>
    <scope>NUCLEOTIDE SEQUENCE [LARGE SCALE GENOMIC DNA]</scope>
    <source>
        <strain evidence="2 3">NBRC 3748</strain>
    </source>
</reference>
<name>A0A4Y3KMF6_9CELL</name>
<feature type="region of interest" description="Disordered" evidence="1">
    <location>
        <begin position="49"/>
        <end position="87"/>
    </location>
</feature>
<dbReference type="EMBL" id="BJLQ01000013">
    <property type="protein sequence ID" value="GEA84325.1"/>
    <property type="molecule type" value="Genomic_DNA"/>
</dbReference>
<evidence type="ECO:0000313" key="2">
    <source>
        <dbReference type="EMBL" id="GEA84325.1"/>
    </source>
</evidence>
<dbReference type="Pfam" id="PF10783">
    <property type="entry name" value="DUF2599"/>
    <property type="match status" value="1"/>
</dbReference>
<sequence>MRARSSLVELRAARAGYGRAMPAAARSVTGRTLVVGLLGIGLAVAVTTSGCAPGTDRPSTSRDPSTGASTAEPSAGASSPGTPDAEPDLAAAALRDGVPITSQGVTVLVLAPSTPRALEDGSVRVDLAAPTGGPTAALAAVPTAVPTAAHSNAAERDTTDGAGTSLVVAAPAPLRLDVLPDGTALVLDGDVPVAGLRADPSGRLEAHGDAAVLTARAQPTGLWFTARAILDLAWGEREGGRSLAVTPADWTRAGGHAAEELAAAQLEAADAEAGSASMLAQLACHQLGARSKATWNLEPWRPDVDPFEMIATRCNPT</sequence>
<keyword evidence="3" id="KW-1185">Reference proteome</keyword>
<protein>
    <recommendedName>
        <fullName evidence="4">DUF2599 domain-containing protein</fullName>
    </recommendedName>
</protein>
<dbReference type="AlphaFoldDB" id="A0A4Y3KMF6"/>